<dbReference type="InterPro" id="IPR001670">
    <property type="entry name" value="ADH_Fe/GldA"/>
</dbReference>
<keyword evidence="2" id="KW-0560">Oxidoreductase</keyword>
<dbReference type="GO" id="GO:0004022">
    <property type="term" value="F:alcohol dehydrogenase (NAD+) activity"/>
    <property type="evidence" value="ECO:0007669"/>
    <property type="project" value="TreeGrafter"/>
</dbReference>
<reference evidence="7" key="1">
    <citation type="submission" date="2017-01" db="EMBL/GenBank/DDBJ databases">
        <authorList>
            <person name="Mah S.A."/>
            <person name="Swanson W.J."/>
            <person name="Moy G.W."/>
            <person name="Vacquier V.D."/>
        </authorList>
    </citation>
    <scope>NUCLEOTIDE SEQUENCE [LARGE SCALE GENOMIC DNA]</scope>
    <source>
        <strain evidence="7">124861</strain>
    </source>
</reference>
<dbReference type="InterPro" id="IPR034786">
    <property type="entry name" value="MAR"/>
</dbReference>
<comment type="similarity">
    <text evidence="1">Belongs to the iron-containing alcohol dehydrogenase family.</text>
</comment>
<dbReference type="Pfam" id="PF00465">
    <property type="entry name" value="Fe-ADH"/>
    <property type="match status" value="1"/>
</dbReference>
<dbReference type="SUPFAM" id="SSF56796">
    <property type="entry name" value="Dehydroquinate synthase-like"/>
    <property type="match status" value="1"/>
</dbReference>
<proteinExistence type="inferred from homology"/>
<protein>
    <submittedName>
        <fullName evidence="6">Maleylacetate reductase</fullName>
    </submittedName>
</protein>
<evidence type="ECO:0000313" key="7">
    <source>
        <dbReference type="Proteomes" id="UP000193303"/>
    </source>
</evidence>
<evidence type="ECO:0000259" key="5">
    <source>
        <dbReference type="Pfam" id="PF25137"/>
    </source>
</evidence>
<feature type="domain" description="Alcohol dehydrogenase iron-type/glycerol dehydrogenase GldA" evidence="4">
    <location>
        <begin position="12"/>
        <end position="153"/>
    </location>
</feature>
<evidence type="ECO:0000256" key="3">
    <source>
        <dbReference type="ARBA" id="ARBA00023027"/>
    </source>
</evidence>
<keyword evidence="3" id="KW-0520">NAD</keyword>
<dbReference type="GO" id="GO:0018506">
    <property type="term" value="F:maleylacetate reductase activity"/>
    <property type="evidence" value="ECO:0007669"/>
    <property type="project" value="InterPro"/>
</dbReference>
<dbReference type="PANTHER" id="PTHR11496:SF102">
    <property type="entry name" value="ALCOHOL DEHYDROGENASE 4"/>
    <property type="match status" value="1"/>
</dbReference>
<dbReference type="Gene3D" id="3.40.50.1970">
    <property type="match status" value="1"/>
</dbReference>
<dbReference type="InterPro" id="IPR056798">
    <property type="entry name" value="ADH_Fe_C"/>
</dbReference>
<dbReference type="Pfam" id="PF25137">
    <property type="entry name" value="ADH_Fe_C"/>
    <property type="match status" value="1"/>
</dbReference>
<name>A0A1X3DKC4_9NEIS</name>
<dbReference type="GO" id="GO:0046872">
    <property type="term" value="F:metal ion binding"/>
    <property type="evidence" value="ECO:0007669"/>
    <property type="project" value="InterPro"/>
</dbReference>
<dbReference type="OrthoDB" id="9778433at2"/>
<feature type="domain" description="Fe-containing alcohol dehydrogenase-like C-terminal" evidence="5">
    <location>
        <begin position="165"/>
        <end position="348"/>
    </location>
</feature>
<sequence>MNRFHYQALPLDVYFGKGRISELRGILDRYGYRNVLVMTTPDQKSAGEKLAGTLGEIAAGVYPHAVMHVPVEVAQKASAYVREHQIDCCIALGGGSTIGLAKAVALELGVPIVAVPTTYAGSEMTTVYGLTDNGRKTTGKDIRVLPKAVIYDPELTFTLPAAISAASGMNAMAHAVEALYAENKNPIISMMAEESVRSLKNALPKIVQNPQDETAREQAFYGAWLAGICLGSVGMAVHHKICHTLGGTFNLPHAQAHAIMLPYSVHYNRSADDEAMARLASALDITDPQACGSELYRLNQSLGIPMALKDIGFPEHGAEEVARIVCDSPYYNPRPYVYDELLDLLKKAHEGRPPA</sequence>
<dbReference type="STRING" id="1931275.BV914_09865"/>
<accession>A0A1X3DKC4</accession>
<dbReference type="Proteomes" id="UP000193303">
    <property type="component" value="Unassembled WGS sequence"/>
</dbReference>
<comment type="caution">
    <text evidence="6">The sequence shown here is derived from an EMBL/GenBank/DDBJ whole genome shotgun (WGS) entry which is preliminary data.</text>
</comment>
<dbReference type="InterPro" id="IPR039697">
    <property type="entry name" value="Alcohol_dehydrogenase_Fe"/>
</dbReference>
<evidence type="ECO:0000313" key="6">
    <source>
        <dbReference type="EMBL" id="OSI24223.1"/>
    </source>
</evidence>
<dbReference type="Gene3D" id="1.20.1090.10">
    <property type="entry name" value="Dehydroquinate synthase-like - alpha domain"/>
    <property type="match status" value="1"/>
</dbReference>
<gene>
    <name evidence="6" type="ORF">BV912_02460</name>
</gene>
<dbReference type="AlphaFoldDB" id="A0A1X3DKC4"/>
<evidence type="ECO:0000256" key="1">
    <source>
        <dbReference type="ARBA" id="ARBA00007358"/>
    </source>
</evidence>
<evidence type="ECO:0000259" key="4">
    <source>
        <dbReference type="Pfam" id="PF00465"/>
    </source>
</evidence>
<organism evidence="6 7">
    <name type="scientific">Neisseria dumasiana</name>
    <dbReference type="NCBI Taxonomy" id="1931275"/>
    <lineage>
        <taxon>Bacteria</taxon>
        <taxon>Pseudomonadati</taxon>
        <taxon>Pseudomonadota</taxon>
        <taxon>Betaproteobacteria</taxon>
        <taxon>Neisseriales</taxon>
        <taxon>Neisseriaceae</taxon>
        <taxon>Neisseria</taxon>
    </lineage>
</organism>
<evidence type="ECO:0000256" key="2">
    <source>
        <dbReference type="ARBA" id="ARBA00023002"/>
    </source>
</evidence>
<dbReference type="PANTHER" id="PTHR11496">
    <property type="entry name" value="ALCOHOL DEHYDROGENASE"/>
    <property type="match status" value="1"/>
</dbReference>
<dbReference type="CDD" id="cd08177">
    <property type="entry name" value="MAR"/>
    <property type="match status" value="1"/>
</dbReference>
<dbReference type="RefSeq" id="WP_085358161.1">
    <property type="nucleotide sequence ID" value="NZ_MTAB01000004.1"/>
</dbReference>
<dbReference type="EMBL" id="MTAB01000004">
    <property type="protein sequence ID" value="OSI24223.1"/>
    <property type="molecule type" value="Genomic_DNA"/>
</dbReference>